<dbReference type="Pfam" id="PF16724">
    <property type="entry name" value="T4-gp15_tss"/>
    <property type="match status" value="1"/>
</dbReference>
<reference evidence="2" key="1">
    <citation type="submission" date="2024-05" db="EMBL/GenBank/DDBJ databases">
        <authorList>
            <person name="Su C."/>
        </authorList>
    </citation>
    <scope>NUCLEOTIDE SEQUENCE</scope>
</reference>
<evidence type="ECO:0000256" key="1">
    <source>
        <dbReference type="SAM" id="MobiDB-lite"/>
    </source>
</evidence>
<dbReference type="InterPro" id="IPR038553">
    <property type="entry name" value="T4-gp15_tss_sf"/>
</dbReference>
<name>A0AAU8EKE9_9CAUD</name>
<sequence length="261" mass="30014">MLGTYSYHEIFRKTVVAFGTLFNNIEVQRTNEVFKVPLAYGPKQKFLARLDQTPDPTNKRVQMTLPRISFEINGITYDSSRKVSPTQKIKIAKDNDENKNVFMPVPYNLNFELAIISKTQEDGLEILEQILPYFQPHYNLPVRLLPEANETKDVPVILNSVDYEDDYENNFQTRRAIIYTLQFTVKTYLYGPVTDSKIIKKAITDMYTEVNTSTAPRQVRYTIEPDPIDADADDDFGFGITDEDFTDNKKRNPISGADEAI</sequence>
<organism evidence="2">
    <name type="scientific">Synechococcus phage QB2</name>
    <dbReference type="NCBI Taxonomy" id="3159453"/>
    <lineage>
        <taxon>Viruses</taxon>
        <taxon>Duplodnaviria</taxon>
        <taxon>Heunggongvirae</taxon>
        <taxon>Uroviricota</taxon>
        <taxon>Caudoviricetes</taxon>
        <taxon>Pantevenvirales</taxon>
        <taxon>Kyanoviridae</taxon>
    </lineage>
</organism>
<proteinExistence type="predicted"/>
<feature type="region of interest" description="Disordered" evidence="1">
    <location>
        <begin position="241"/>
        <end position="261"/>
    </location>
</feature>
<dbReference type="Gene3D" id="3.30.2000.40">
    <property type="entry name" value="Myoviridae tail sheath stabiliser"/>
    <property type="match status" value="1"/>
</dbReference>
<protein>
    <submittedName>
        <fullName evidence="2">Tail assembly</fullName>
    </submittedName>
</protein>
<accession>A0AAU8EKE9</accession>
<dbReference type="EMBL" id="PP861117">
    <property type="protein sequence ID" value="XCH00513.1"/>
    <property type="molecule type" value="Genomic_DNA"/>
</dbReference>
<evidence type="ECO:0000313" key="2">
    <source>
        <dbReference type="EMBL" id="XCH00513.1"/>
    </source>
</evidence>
<dbReference type="InterPro" id="IPR031997">
    <property type="entry name" value="T4-gp15_tss"/>
</dbReference>